<dbReference type="GO" id="GO:0016887">
    <property type="term" value="F:ATP hydrolysis activity"/>
    <property type="evidence" value="ECO:0007669"/>
    <property type="project" value="InterPro"/>
</dbReference>
<accession>A0A844G3X9</accession>
<comment type="caution">
    <text evidence="2">The sequence shown here is derived from an EMBL/GenBank/DDBJ whole genome shotgun (WGS) entry which is preliminary data.</text>
</comment>
<feature type="domain" description="Phage terminase large subunit GpA ATPase" evidence="1">
    <location>
        <begin position="62"/>
        <end position="303"/>
    </location>
</feature>
<evidence type="ECO:0000313" key="2">
    <source>
        <dbReference type="EMBL" id="MST97605.1"/>
    </source>
</evidence>
<gene>
    <name evidence="2" type="ORF">FYJ85_11205</name>
</gene>
<protein>
    <recommendedName>
        <fullName evidence="1">Phage terminase large subunit GpA ATPase domain-containing protein</fullName>
    </recommendedName>
</protein>
<name>A0A844G3X9_9BACT</name>
<dbReference type="InterPro" id="IPR046453">
    <property type="entry name" value="GpA_ATPase"/>
</dbReference>
<keyword evidence="3" id="KW-1185">Reference proteome</keyword>
<dbReference type="RefSeq" id="WP_154418595.1">
    <property type="nucleotide sequence ID" value="NZ_VUNS01000011.1"/>
</dbReference>
<evidence type="ECO:0000313" key="3">
    <source>
        <dbReference type="Proteomes" id="UP000435649"/>
    </source>
</evidence>
<dbReference type="Pfam" id="PF05876">
    <property type="entry name" value="GpA_ATPase"/>
    <property type="match status" value="1"/>
</dbReference>
<sequence>MQINSGTDQFNHRRAERIIAAVRKIVDTITPIAYMRPVEYCEAVVNLSADKTAAASGLIRIRDVTPYLVDPINYFEHHGKCKETCQAVEQTAKSTGWKMGAMWRLRHMPSPAAILYQNEDVGKKIVRDSFLPMLRCEPDYRRAVPERANENPKFLDLPDAPVYLMSAEQAIISIPLGLIVGDEINKWRQEKANRNKKKITSDEDYQVSKLKDMDKRTRTFYDSLRVLVCSPEGKNAPITTEFKQSSMGYFHCRCVECGELAFNSTMPEDYFSYEATDGTVNRATIRLTCPKCGHVHTEADKIMITRGGAYVHEHPERFDYHAGFCWGALAAQFPGVDWLEICQAIENAKNSNSYETQAYLCNSIKGVEFVPTVVTGEKISVVRSHFIPELPPDVFFSAVYMGVDTQEVGYWWQVWGIDLAGNWYTLDYGFAWDDQAVIDAWNREYCGIRPMAGIIDEGGHRKPDVDNLLALLGSGFFKYKGEGGNRKENYRISEQDEFLILAMAKRYQARLLYLIYSQHRKNNHYWFIVCPIKKTFTQQMASVQAPAGDPEADFEEWTPYDRQHDLFDAGKMILLIHDFACNEFPSSFWRRPAGYSEPQPAAVLV</sequence>
<dbReference type="AlphaFoldDB" id="A0A844G3X9"/>
<reference evidence="2 3" key="1">
    <citation type="submission" date="2019-08" db="EMBL/GenBank/DDBJ databases">
        <title>In-depth cultivation of the pig gut microbiome towards novel bacterial diversity and tailored functional studies.</title>
        <authorList>
            <person name="Wylensek D."/>
            <person name="Hitch T.C.A."/>
            <person name="Clavel T."/>
        </authorList>
    </citation>
    <scope>NUCLEOTIDE SEQUENCE [LARGE SCALE GENOMIC DNA]</scope>
    <source>
        <strain evidence="2 3">BBE-744-WT-12</strain>
    </source>
</reference>
<evidence type="ECO:0000259" key="1">
    <source>
        <dbReference type="Pfam" id="PF05876"/>
    </source>
</evidence>
<dbReference type="Proteomes" id="UP000435649">
    <property type="component" value="Unassembled WGS sequence"/>
</dbReference>
<dbReference type="EMBL" id="VUNS01000011">
    <property type="protein sequence ID" value="MST97605.1"/>
    <property type="molecule type" value="Genomic_DNA"/>
</dbReference>
<proteinExistence type="predicted"/>
<organism evidence="2 3">
    <name type="scientific">Victivallis lenta</name>
    <dbReference type="NCBI Taxonomy" id="2606640"/>
    <lineage>
        <taxon>Bacteria</taxon>
        <taxon>Pseudomonadati</taxon>
        <taxon>Lentisphaerota</taxon>
        <taxon>Lentisphaeria</taxon>
        <taxon>Victivallales</taxon>
        <taxon>Victivallaceae</taxon>
        <taxon>Victivallis</taxon>
    </lineage>
</organism>